<keyword evidence="3 7" id="KW-0285">Flavoprotein</keyword>
<dbReference type="Pfam" id="PF00732">
    <property type="entry name" value="GMC_oxred_N"/>
    <property type="match status" value="1"/>
</dbReference>
<dbReference type="InterPro" id="IPR000172">
    <property type="entry name" value="GMC_OxRdtase_N"/>
</dbReference>
<evidence type="ECO:0000256" key="2">
    <source>
        <dbReference type="ARBA" id="ARBA00010790"/>
    </source>
</evidence>
<evidence type="ECO:0000256" key="3">
    <source>
        <dbReference type="ARBA" id="ARBA00022630"/>
    </source>
</evidence>
<organism evidence="9 10">
    <name type="scientific">Marinomonas primoryensis</name>
    <dbReference type="NCBI Taxonomy" id="178399"/>
    <lineage>
        <taxon>Bacteria</taxon>
        <taxon>Pseudomonadati</taxon>
        <taxon>Pseudomonadota</taxon>
        <taxon>Gammaproteobacteria</taxon>
        <taxon>Oceanospirillales</taxon>
        <taxon>Oceanospirillaceae</taxon>
        <taxon>Marinomonas</taxon>
    </lineage>
</organism>
<reference evidence="9 10" key="1">
    <citation type="submission" date="2020-06" db="EMBL/GenBank/DDBJ databases">
        <authorList>
            <person name="Voronona O.L."/>
            <person name="Aksenova E.I."/>
            <person name="Kunda M.S."/>
            <person name="Semenov A.N."/>
            <person name="Ryzhova N."/>
        </authorList>
    </citation>
    <scope>NUCLEOTIDE SEQUENCE [LARGE SCALE GENOMIC DNA]</scope>
    <source>
        <strain evidence="9 10">MPKMM3633</strain>
    </source>
</reference>
<dbReference type="Pfam" id="PF05199">
    <property type="entry name" value="GMC_oxred_C"/>
    <property type="match status" value="1"/>
</dbReference>
<feature type="domain" description="Glucose-methanol-choline oxidoreductase N-terminal" evidence="8">
    <location>
        <begin position="145"/>
        <end position="168"/>
    </location>
</feature>
<feature type="binding site" evidence="6">
    <location>
        <position position="287"/>
    </location>
    <ligand>
        <name>FAD</name>
        <dbReference type="ChEBI" id="CHEBI:57692"/>
    </ligand>
</feature>
<protein>
    <submittedName>
        <fullName evidence="9">Choline dehydrogenase</fullName>
    </submittedName>
</protein>
<dbReference type="Gene3D" id="3.30.560.10">
    <property type="entry name" value="Glucose Oxidase, domain 3"/>
    <property type="match status" value="1"/>
</dbReference>
<gene>
    <name evidence="9" type="ORF">MP3633_2261</name>
</gene>
<dbReference type="EMBL" id="CP054301">
    <property type="protein sequence ID" value="QKK80988.1"/>
    <property type="molecule type" value="Genomic_DNA"/>
</dbReference>
<dbReference type="PANTHER" id="PTHR11552:SF147">
    <property type="entry name" value="CHOLINE DEHYDROGENASE, MITOCHONDRIAL"/>
    <property type="match status" value="1"/>
</dbReference>
<feature type="binding site" evidence="6">
    <location>
        <position position="147"/>
    </location>
    <ligand>
        <name>FAD</name>
        <dbReference type="ChEBI" id="CHEBI:57692"/>
    </ligand>
</feature>
<evidence type="ECO:0000256" key="5">
    <source>
        <dbReference type="ARBA" id="ARBA00022827"/>
    </source>
</evidence>
<comment type="cofactor">
    <cofactor evidence="1 6">
        <name>FAD</name>
        <dbReference type="ChEBI" id="CHEBI:57692"/>
    </cofactor>
</comment>
<dbReference type="GO" id="GO:0050660">
    <property type="term" value="F:flavin adenine dinucleotide binding"/>
    <property type="evidence" value="ECO:0007669"/>
    <property type="project" value="InterPro"/>
</dbReference>
<evidence type="ECO:0000256" key="6">
    <source>
        <dbReference type="PIRSR" id="PIRSR000137-2"/>
    </source>
</evidence>
<dbReference type="PROSITE" id="PS51318">
    <property type="entry name" value="TAT"/>
    <property type="match status" value="1"/>
</dbReference>
<dbReference type="AlphaFoldDB" id="A0A859CWM0"/>
<dbReference type="RefSeq" id="WP_176335601.1">
    <property type="nucleotide sequence ID" value="NZ_BAAAEF010000007.1"/>
</dbReference>
<sequence length="574" mass="62709">MNNKSIKSGLMLEKLETSLLKGQISRRKFIQFAGAAGLLSLTAARVWAEELDAIRENQRQRGASLKKKYDYIVIGAGSAGCALVGRLAADKSKNILLIEAGDWDTAPSILDPRLWFTNLGTEREWGDVSLPSHGVNGRAIAEHTGRVLGGGSSINASIWARPFKADMDHWAKMTGDSRWNYESSLEIFKRIENWNGKENSQYRGKNGPVWCQPADNPLPVATAMLDACRGLGLPVKDDLNGEREVTGEGFALMNHIIKDGQRQNMARSYLYPVMAQKNVTVLVNTHVNKLVIDGTTVQGIELEGSKGRIIVEADVETILSGGGFNTPKLLMLSGIGDEVELKKHNINTVVHSPEVGKNMQDHILHGGVLFESPVQMSHRNSGAEVSGYLKSDSTLDLPDISVVQIELPYVSDVIGKEYNPPSSSWALCGGMVTPKSRGRVTLQSSNPSDRPIVDANFLDHPDDVASLIKSIELCQEIGSTQELKKYVKREVIPGKKLKGKEMEDFVRNGATTYFHASGTCRMGNDDLAVVDNELRVNGLKKLRIADSSIMPRIVSVPTMPACVLIGERASDLLA</sequence>
<evidence type="ECO:0000259" key="8">
    <source>
        <dbReference type="PROSITE" id="PS00623"/>
    </source>
</evidence>
<dbReference type="SUPFAM" id="SSF54373">
    <property type="entry name" value="FAD-linked reductases, C-terminal domain"/>
    <property type="match status" value="1"/>
</dbReference>
<accession>A0A859CWM0</accession>
<keyword evidence="4" id="KW-0732">Signal</keyword>
<dbReference type="SUPFAM" id="SSF51905">
    <property type="entry name" value="FAD/NAD(P)-binding domain"/>
    <property type="match status" value="1"/>
</dbReference>
<dbReference type="PANTHER" id="PTHR11552">
    <property type="entry name" value="GLUCOSE-METHANOL-CHOLINE GMC OXIDOREDUCTASE"/>
    <property type="match status" value="1"/>
</dbReference>
<dbReference type="InterPro" id="IPR019546">
    <property type="entry name" value="TAT_signal_bac_arc"/>
</dbReference>
<dbReference type="InterPro" id="IPR012132">
    <property type="entry name" value="GMC_OxRdtase"/>
</dbReference>
<evidence type="ECO:0000256" key="1">
    <source>
        <dbReference type="ARBA" id="ARBA00001974"/>
    </source>
</evidence>
<dbReference type="KEGG" id="mpri:MP3633_2261"/>
<evidence type="ECO:0000256" key="4">
    <source>
        <dbReference type="ARBA" id="ARBA00022729"/>
    </source>
</evidence>
<evidence type="ECO:0000256" key="7">
    <source>
        <dbReference type="RuleBase" id="RU003968"/>
    </source>
</evidence>
<feature type="binding site" evidence="6">
    <location>
        <position position="513"/>
    </location>
    <ligand>
        <name>substrate</name>
    </ligand>
</feature>
<dbReference type="PROSITE" id="PS00623">
    <property type="entry name" value="GMC_OXRED_1"/>
    <property type="match status" value="1"/>
</dbReference>
<dbReference type="InterPro" id="IPR006311">
    <property type="entry name" value="TAT_signal"/>
</dbReference>
<dbReference type="Gene3D" id="3.50.50.60">
    <property type="entry name" value="FAD/NAD(P)-binding domain"/>
    <property type="match status" value="1"/>
</dbReference>
<dbReference type="Proteomes" id="UP000509371">
    <property type="component" value="Chromosome"/>
</dbReference>
<dbReference type="GO" id="GO:0016614">
    <property type="term" value="F:oxidoreductase activity, acting on CH-OH group of donors"/>
    <property type="evidence" value="ECO:0007669"/>
    <property type="project" value="InterPro"/>
</dbReference>
<evidence type="ECO:0000313" key="9">
    <source>
        <dbReference type="EMBL" id="QKK80988.1"/>
    </source>
</evidence>
<comment type="similarity">
    <text evidence="2 7">Belongs to the GMC oxidoreductase family.</text>
</comment>
<keyword evidence="5 6" id="KW-0274">FAD</keyword>
<dbReference type="PIRSF" id="PIRSF000137">
    <property type="entry name" value="Alcohol_oxidase"/>
    <property type="match status" value="1"/>
</dbReference>
<proteinExistence type="inferred from homology"/>
<dbReference type="InterPro" id="IPR007867">
    <property type="entry name" value="GMC_OxRtase_C"/>
</dbReference>
<dbReference type="NCBIfam" id="TIGR01409">
    <property type="entry name" value="TAT_signal_seq"/>
    <property type="match status" value="1"/>
</dbReference>
<name>A0A859CWM0_9GAMM</name>
<evidence type="ECO:0000313" key="10">
    <source>
        <dbReference type="Proteomes" id="UP000509371"/>
    </source>
</evidence>
<dbReference type="InterPro" id="IPR036188">
    <property type="entry name" value="FAD/NAD-bd_sf"/>
</dbReference>